<reference evidence="1" key="1">
    <citation type="journal article" date="2014" name="Front. Microbiol.">
        <title>High frequency of phylogenetically diverse reductive dehalogenase-homologous genes in deep subseafloor sedimentary metagenomes.</title>
        <authorList>
            <person name="Kawai M."/>
            <person name="Futagami T."/>
            <person name="Toyoda A."/>
            <person name="Takaki Y."/>
            <person name="Nishi S."/>
            <person name="Hori S."/>
            <person name="Arai W."/>
            <person name="Tsubouchi T."/>
            <person name="Morono Y."/>
            <person name="Uchiyama I."/>
            <person name="Ito T."/>
            <person name="Fujiyama A."/>
            <person name="Inagaki F."/>
            <person name="Takami H."/>
        </authorList>
    </citation>
    <scope>NUCLEOTIDE SEQUENCE</scope>
    <source>
        <strain evidence="1">Expedition CK06-06</strain>
    </source>
</reference>
<protein>
    <recommendedName>
        <fullName evidence="2">Right handed beta helix domain-containing protein</fullName>
    </recommendedName>
</protein>
<organism evidence="1">
    <name type="scientific">marine sediment metagenome</name>
    <dbReference type="NCBI Taxonomy" id="412755"/>
    <lineage>
        <taxon>unclassified sequences</taxon>
        <taxon>metagenomes</taxon>
        <taxon>ecological metagenomes</taxon>
    </lineage>
</organism>
<accession>X1AVT0</accession>
<comment type="caution">
    <text evidence="1">The sequence shown here is derived from an EMBL/GenBank/DDBJ whole genome shotgun (WGS) entry which is preliminary data.</text>
</comment>
<dbReference type="InterPro" id="IPR011050">
    <property type="entry name" value="Pectin_lyase_fold/virulence"/>
</dbReference>
<dbReference type="Gene3D" id="2.160.20.10">
    <property type="entry name" value="Single-stranded right-handed beta-helix, Pectin lyase-like"/>
    <property type="match status" value="1"/>
</dbReference>
<feature type="non-terminal residue" evidence="1">
    <location>
        <position position="237"/>
    </location>
</feature>
<evidence type="ECO:0008006" key="2">
    <source>
        <dbReference type="Google" id="ProtNLM"/>
    </source>
</evidence>
<gene>
    <name evidence="1" type="ORF">S01H4_30325</name>
</gene>
<evidence type="ECO:0000313" key="1">
    <source>
        <dbReference type="EMBL" id="GAG87154.1"/>
    </source>
</evidence>
<dbReference type="EMBL" id="BART01015645">
    <property type="protein sequence ID" value="GAG87154.1"/>
    <property type="molecule type" value="Genomic_DNA"/>
</dbReference>
<proteinExistence type="predicted"/>
<name>X1AVT0_9ZZZZ</name>
<dbReference type="SUPFAM" id="SSF51126">
    <property type="entry name" value="Pectin lyase-like"/>
    <property type="match status" value="1"/>
</dbReference>
<sequence>MASTTDYLLTEVAQFGKQTYAVVEAGGSGDYTTIASALSAGEKFILIKAGTYVESNLQMPSDGCTMIGENPDTCIINVTSGSLSIINIGAGSSSDNDHTFMYLTLRRSGTATGRLLSSNGSNILVYYCRFEATNSGTGQEMANWQPNASDTNWRLSNCKLISTTEFGAQAVIMMNLNNNDGEAIIIENCEISSTKAVIGISLSAGGDRNNVHIINNKITLLTDTAVKNGIYCSTGSL</sequence>
<dbReference type="AlphaFoldDB" id="X1AVT0"/>
<dbReference type="InterPro" id="IPR012334">
    <property type="entry name" value="Pectin_lyas_fold"/>
</dbReference>